<name>A0A1Q3AA62_ZYGRO</name>
<evidence type="ECO:0000256" key="1">
    <source>
        <dbReference type="SAM" id="MobiDB-lite"/>
    </source>
</evidence>
<comment type="caution">
    <text evidence="2">The sequence shown here is derived from an EMBL/GenBank/DDBJ whole genome shotgun (WGS) entry which is preliminary data.</text>
</comment>
<feature type="region of interest" description="Disordered" evidence="1">
    <location>
        <begin position="362"/>
        <end position="386"/>
    </location>
</feature>
<organism evidence="2 3">
    <name type="scientific">Zygosaccharomyces rouxii</name>
    <dbReference type="NCBI Taxonomy" id="4956"/>
    <lineage>
        <taxon>Eukaryota</taxon>
        <taxon>Fungi</taxon>
        <taxon>Dikarya</taxon>
        <taxon>Ascomycota</taxon>
        <taxon>Saccharomycotina</taxon>
        <taxon>Saccharomycetes</taxon>
        <taxon>Saccharomycetales</taxon>
        <taxon>Saccharomycetaceae</taxon>
        <taxon>Zygosaccharomyces</taxon>
    </lineage>
</organism>
<dbReference type="Pfam" id="PF12722">
    <property type="entry name" value="Hid1"/>
    <property type="match status" value="2"/>
</dbReference>
<feature type="compositionally biased region" description="Polar residues" evidence="1">
    <location>
        <begin position="744"/>
        <end position="764"/>
    </location>
</feature>
<protein>
    <recommendedName>
        <fullName evidence="4">Protein HID1</fullName>
    </recommendedName>
</protein>
<evidence type="ECO:0000313" key="3">
    <source>
        <dbReference type="Proteomes" id="UP000187013"/>
    </source>
</evidence>
<feature type="compositionally biased region" description="Polar residues" evidence="1">
    <location>
        <begin position="375"/>
        <end position="386"/>
    </location>
</feature>
<dbReference type="PANTHER" id="PTHR21575:SF12">
    <property type="entry name" value="PROTEIN HID1"/>
    <property type="match status" value="1"/>
</dbReference>
<feature type="compositionally biased region" description="Low complexity" evidence="1">
    <location>
        <begin position="362"/>
        <end position="374"/>
    </location>
</feature>
<feature type="compositionally biased region" description="Low complexity" evidence="1">
    <location>
        <begin position="400"/>
        <end position="417"/>
    </location>
</feature>
<dbReference type="AlphaFoldDB" id="A0A1Q3AA62"/>
<dbReference type="GO" id="GO:0016020">
    <property type="term" value="C:membrane"/>
    <property type="evidence" value="ECO:0007669"/>
    <property type="project" value="TreeGrafter"/>
</dbReference>
<dbReference type="InterPro" id="IPR026705">
    <property type="entry name" value="Hid-1/Ecm30"/>
</dbReference>
<feature type="compositionally biased region" description="Polar residues" evidence="1">
    <location>
        <begin position="1040"/>
        <end position="1054"/>
    </location>
</feature>
<proteinExistence type="predicted"/>
<dbReference type="GO" id="GO:0005797">
    <property type="term" value="C:Golgi medial cisterna"/>
    <property type="evidence" value="ECO:0007669"/>
    <property type="project" value="TreeGrafter"/>
</dbReference>
<feature type="compositionally biased region" description="Low complexity" evidence="1">
    <location>
        <begin position="969"/>
        <end position="979"/>
    </location>
</feature>
<accession>A0A1Q3AA62</accession>
<feature type="region of interest" description="Disordered" evidence="1">
    <location>
        <begin position="1164"/>
        <end position="1211"/>
    </location>
</feature>
<gene>
    <name evidence="2" type="ORF">ZYGR_0AG05930</name>
</gene>
<feature type="compositionally biased region" description="Low complexity" evidence="1">
    <location>
        <begin position="1055"/>
        <end position="1069"/>
    </location>
</feature>
<dbReference type="PANTHER" id="PTHR21575">
    <property type="entry name" value="PROTEIN HID1"/>
    <property type="match status" value="1"/>
</dbReference>
<dbReference type="GO" id="GO:0000138">
    <property type="term" value="C:Golgi trans cisterna"/>
    <property type="evidence" value="ECO:0007669"/>
    <property type="project" value="TreeGrafter"/>
</dbReference>
<feature type="compositionally biased region" description="Low complexity" evidence="1">
    <location>
        <begin position="1172"/>
        <end position="1186"/>
    </location>
</feature>
<feature type="region of interest" description="Disordered" evidence="1">
    <location>
        <begin position="1040"/>
        <end position="1069"/>
    </location>
</feature>
<dbReference type="EMBL" id="BDGX01000033">
    <property type="protein sequence ID" value="GAV52602.1"/>
    <property type="molecule type" value="Genomic_DNA"/>
</dbReference>
<feature type="region of interest" description="Disordered" evidence="1">
    <location>
        <begin position="741"/>
        <end position="796"/>
    </location>
</feature>
<reference evidence="2 3" key="1">
    <citation type="submission" date="2016-08" db="EMBL/GenBank/DDBJ databases">
        <title>Draft genome sequence of allopolyploid Zygosaccharomyces rouxii.</title>
        <authorList>
            <person name="Watanabe J."/>
            <person name="Uehara K."/>
            <person name="Mogi Y."/>
            <person name="Tsukioka Y."/>
        </authorList>
    </citation>
    <scope>NUCLEOTIDE SEQUENCE [LARGE SCALE GENOMIC DNA]</scope>
    <source>
        <strain evidence="2 3">NBRC 110957</strain>
    </source>
</reference>
<dbReference type="OrthoDB" id="432953at2759"/>
<feature type="compositionally biased region" description="Polar residues" evidence="1">
    <location>
        <begin position="980"/>
        <end position="996"/>
    </location>
</feature>
<sequence length="1211" mass="134135">MGNTDSKLSGLYRDHILQLAGVTIPLRDDNGDFSQFYRDFIASGNFTMEIFNQLVSPKELRYICKSNPANISSLVQFISLKIVEISKSLIENEDQGVPLTSPSSVSLLEIQLTDLLVCVRILTKVFPMHLSTGRENWLWTRDENGDVPGFLLLNSLLKLSFVEGFTLRCVSKPGRITHLLWENGVNTQDASYNAQIARIDSNRLEIVNLLLALCSADFYGLPNKFLTALCHLAPEYDVICLVASIVNTVCRYCNHSEESSMPYQNFSYKQSQQQQLPQLRFSLVSSCLQLLNLMCLRSDLKEAQVLARSMDPNSASMVNSNIALSYLATLNREFDLRLLLTSFAKIFKSPVNSAIDQESNLLSLPRKQSSSSLSNVDGTHRPNNVAVNTTSYANAGVQGTATTSTSTAASPTASSASRRSKDNESSGNSSGTTNLHPSPYGNSSSSPSLPPVSPLFLQSLIFLNVLVQNNKVFQNYVADKFGPKLIIFSIYYLQFYDNNVNQNGGWELGSTVIPLCYNLALFFSSKKLVLSKMLETFSPNYYANKLPNFFKLSSGNINHITYRDFSLIHLCNMAISDVRDNLQPRPWLFELIYNLLPIRANLRDEELVQLSSKKRPQTIGSGGISYNAAMALLHLLSKISGKTYLTTYASSPSGAPRGSYTCSPGYKLDCLALLLRVISIYVILYFEEAKNLTFALCRHQRILFQIKDSIDTISKNLNGPLQDLKVEDFFEHSFDLNLVDERSTTPSGDNKGESNAYSNQTLVFNNRGRSETADNRRTSGDNTNDESGTDDFSDDEDYELSRYASDSNIKKSVELLEYADLRINPIMSDAKVFNGMRPKWPAGITSKAKAKSSAKSDLSSSWVGSNSLSLLIRIARILLKQFPAISTISAKEYYQLLGKIAQFKEQFEITIKPYLPIFIYEFSEVQPLKLDLSPKNSIYQNWISMVCWTNVFNTHSGAYAIPQASNANSNANTNTNKSTDPNPSSANSNGVPLSRVSSADTLPSLEKFNSNGSMLSRTNSNSSSLMGYLSSYKNTDTSFSSPLEITNPASSTPKANSTRANNGNTSNSGSGTSFFRFAWNGFTKKDNNYAPIQEEATGPAGSPLGSTPSRPNPFILDTGLLKPNTWTGTKVKLFDVKTKEKEEFSLLDMTSSFLRRFRFNSVTSSGSTDNLNSAGGNSNVYNNNSNMKPNGVNQRPYKPRDSTLMLSTTRK</sequence>
<feature type="compositionally biased region" description="Low complexity" evidence="1">
    <location>
        <begin position="425"/>
        <end position="446"/>
    </location>
</feature>
<evidence type="ECO:0000313" key="2">
    <source>
        <dbReference type="EMBL" id="GAV52602.1"/>
    </source>
</evidence>
<feature type="region of interest" description="Disordered" evidence="1">
    <location>
        <begin position="399"/>
        <end position="446"/>
    </location>
</feature>
<feature type="compositionally biased region" description="Basic and acidic residues" evidence="1">
    <location>
        <begin position="768"/>
        <end position="779"/>
    </location>
</feature>
<feature type="compositionally biased region" description="Acidic residues" evidence="1">
    <location>
        <begin position="783"/>
        <end position="796"/>
    </location>
</feature>
<dbReference type="Proteomes" id="UP000187013">
    <property type="component" value="Unassembled WGS sequence"/>
</dbReference>
<evidence type="ECO:0008006" key="4">
    <source>
        <dbReference type="Google" id="ProtNLM"/>
    </source>
</evidence>
<feature type="region of interest" description="Disordered" evidence="1">
    <location>
        <begin position="969"/>
        <end position="996"/>
    </location>
</feature>